<evidence type="ECO:0000256" key="1">
    <source>
        <dbReference type="SAM" id="SignalP"/>
    </source>
</evidence>
<feature type="signal peptide" evidence="1">
    <location>
        <begin position="1"/>
        <end position="20"/>
    </location>
</feature>
<evidence type="ECO:0000313" key="2">
    <source>
        <dbReference type="EMBL" id="SFT76665.1"/>
    </source>
</evidence>
<proteinExistence type="predicted"/>
<keyword evidence="3" id="KW-1185">Reference proteome</keyword>
<dbReference type="EMBL" id="FPAS01000003">
    <property type="protein sequence ID" value="SFT76665.1"/>
    <property type="molecule type" value="Genomic_DNA"/>
</dbReference>
<dbReference type="PROSITE" id="PS51257">
    <property type="entry name" value="PROKAR_LIPOPROTEIN"/>
    <property type="match status" value="1"/>
</dbReference>
<evidence type="ECO:0008006" key="4">
    <source>
        <dbReference type="Google" id="ProtNLM"/>
    </source>
</evidence>
<feature type="chain" id="PRO_5014925828" description="Lipoprotein" evidence="1">
    <location>
        <begin position="21"/>
        <end position="189"/>
    </location>
</feature>
<dbReference type="RefSeq" id="WP_090249649.1">
    <property type="nucleotide sequence ID" value="NZ_FPAS01000003.1"/>
</dbReference>
<dbReference type="AlphaFoldDB" id="A0A1I7AP67"/>
<protein>
    <recommendedName>
        <fullName evidence="4">Lipoprotein</fullName>
    </recommendedName>
</protein>
<evidence type="ECO:0000313" key="3">
    <source>
        <dbReference type="Proteomes" id="UP000236454"/>
    </source>
</evidence>
<name>A0A1I7AP67_9FLAO</name>
<gene>
    <name evidence="2" type="ORF">SAMN05216474_2277</name>
</gene>
<keyword evidence="1" id="KW-0732">Signal</keyword>
<sequence>MKILKNVLYLSLLALPLLTACNKKGCTNPAASNYAEEAIKEDGTCMYFKRFKITRIEVQEYDTLYLGDYYDDLDQTNADMYFELRDLNNNLLFASDETYFDAAANPANDYEFDFTKDTIFNNLNESLKFSFWDYDQLSDDFGTTNDDLIHEEIIDFQTYTATDALDKFPGRIEINTTNIDFDVYIQWLE</sequence>
<organism evidence="2 3">
    <name type="scientific">Lishizhenia tianjinensis</name>
    <dbReference type="NCBI Taxonomy" id="477690"/>
    <lineage>
        <taxon>Bacteria</taxon>
        <taxon>Pseudomonadati</taxon>
        <taxon>Bacteroidota</taxon>
        <taxon>Flavobacteriia</taxon>
        <taxon>Flavobacteriales</taxon>
        <taxon>Crocinitomicaceae</taxon>
        <taxon>Lishizhenia</taxon>
    </lineage>
</organism>
<reference evidence="2 3" key="1">
    <citation type="submission" date="2016-10" db="EMBL/GenBank/DDBJ databases">
        <authorList>
            <person name="de Groot N.N."/>
        </authorList>
    </citation>
    <scope>NUCLEOTIDE SEQUENCE [LARGE SCALE GENOMIC DNA]</scope>
    <source>
        <strain evidence="2 3">CGMCC 1.7005</strain>
    </source>
</reference>
<dbReference type="STRING" id="477690.SAMN05216474_2277"/>
<accession>A0A1I7AP67</accession>
<dbReference type="Proteomes" id="UP000236454">
    <property type="component" value="Unassembled WGS sequence"/>
</dbReference>
<dbReference type="OrthoDB" id="1466733at2"/>